<evidence type="ECO:0000313" key="3">
    <source>
        <dbReference type="RefSeq" id="XP_035677028.1"/>
    </source>
</evidence>
<proteinExistence type="predicted"/>
<dbReference type="KEGG" id="bfo:118416078"/>
<name>A0A9J7L7D3_BRAFL</name>
<organism evidence="2 3">
    <name type="scientific">Branchiostoma floridae</name>
    <name type="common">Florida lancelet</name>
    <name type="synonym">Amphioxus</name>
    <dbReference type="NCBI Taxonomy" id="7739"/>
    <lineage>
        <taxon>Eukaryota</taxon>
        <taxon>Metazoa</taxon>
        <taxon>Chordata</taxon>
        <taxon>Cephalochordata</taxon>
        <taxon>Leptocardii</taxon>
        <taxon>Amphioxiformes</taxon>
        <taxon>Branchiostomatidae</taxon>
        <taxon>Branchiostoma</taxon>
    </lineage>
</organism>
<gene>
    <name evidence="3" type="primary">LOC118416078</name>
</gene>
<evidence type="ECO:0000313" key="2">
    <source>
        <dbReference type="Proteomes" id="UP000001554"/>
    </source>
</evidence>
<sequence>MMATSRFDLKTWIIGFLVFHQFTSLWANSDEAYCDKETGACDENVTEQVEKDKYREAVLPHTCEVLGTVEVSGLQHAGVAEYCRLGTVEVSGLTLGWGNSDKPWILRNTERGRLHIRLEYWKCWAA</sequence>
<dbReference type="RefSeq" id="XP_035677028.1">
    <property type="nucleotide sequence ID" value="XM_035821135.1"/>
</dbReference>
<accession>A0A9J7L7D3</accession>
<feature type="chain" id="PRO_5039955010" evidence="1">
    <location>
        <begin position="28"/>
        <end position="126"/>
    </location>
</feature>
<keyword evidence="1" id="KW-0732">Signal</keyword>
<evidence type="ECO:0000256" key="1">
    <source>
        <dbReference type="SAM" id="SignalP"/>
    </source>
</evidence>
<feature type="signal peptide" evidence="1">
    <location>
        <begin position="1"/>
        <end position="27"/>
    </location>
</feature>
<reference evidence="3" key="2">
    <citation type="submission" date="2025-08" db="UniProtKB">
        <authorList>
            <consortium name="RefSeq"/>
        </authorList>
    </citation>
    <scope>IDENTIFICATION</scope>
    <source>
        <strain evidence="3">S238N-H82</strain>
        <tissue evidence="3">Testes</tissue>
    </source>
</reference>
<dbReference type="GeneID" id="118416078"/>
<keyword evidence="2" id="KW-1185">Reference proteome</keyword>
<dbReference type="Proteomes" id="UP000001554">
    <property type="component" value="Chromosome 5"/>
</dbReference>
<dbReference type="AlphaFoldDB" id="A0A9J7L7D3"/>
<protein>
    <submittedName>
        <fullName evidence="3">Uncharacterized protein LOC118416078</fullName>
    </submittedName>
</protein>
<reference evidence="2" key="1">
    <citation type="journal article" date="2020" name="Nat. Ecol. Evol.">
        <title>Deeply conserved synteny resolves early events in vertebrate evolution.</title>
        <authorList>
            <person name="Simakov O."/>
            <person name="Marletaz F."/>
            <person name="Yue J.X."/>
            <person name="O'Connell B."/>
            <person name="Jenkins J."/>
            <person name="Brandt A."/>
            <person name="Calef R."/>
            <person name="Tung C.H."/>
            <person name="Huang T.K."/>
            <person name="Schmutz J."/>
            <person name="Satoh N."/>
            <person name="Yu J.K."/>
            <person name="Putnam N.H."/>
            <person name="Green R.E."/>
            <person name="Rokhsar D.S."/>
        </authorList>
    </citation>
    <scope>NUCLEOTIDE SEQUENCE [LARGE SCALE GENOMIC DNA]</scope>
    <source>
        <strain evidence="2">S238N-H82</strain>
    </source>
</reference>